<proteinExistence type="predicted"/>
<sequence>MAFNSIRSYHVVALLSMVVSSGIDRSDDAHRAVAPRYSPRIAVALCRCRRRRRCLPSLPPRHCHAAAGHRRRAAAVTRVAGRLVIRCRPSPLPRLPQRREPPSAAGRPQAARQAALPVPLLLIVQDSAAASAASA</sequence>
<evidence type="ECO:0000313" key="2">
    <source>
        <dbReference type="EMBL" id="KAK9127001.1"/>
    </source>
</evidence>
<reference evidence="2 3" key="1">
    <citation type="submission" date="2024-01" db="EMBL/GenBank/DDBJ databases">
        <title>Genome assemblies of Stephania.</title>
        <authorList>
            <person name="Yang L."/>
        </authorList>
    </citation>
    <scope>NUCLEOTIDE SEQUENCE [LARGE SCALE GENOMIC DNA]</scope>
    <source>
        <strain evidence="2">JXDWG</strain>
        <tissue evidence="2">Leaf</tissue>
    </source>
</reference>
<accession>A0AAP0P495</accession>
<dbReference type="AlphaFoldDB" id="A0AAP0P495"/>
<feature type="region of interest" description="Disordered" evidence="1">
    <location>
        <begin position="90"/>
        <end position="111"/>
    </location>
</feature>
<dbReference type="Proteomes" id="UP001419268">
    <property type="component" value="Unassembled WGS sequence"/>
</dbReference>
<gene>
    <name evidence="2" type="ORF">Scep_015847</name>
</gene>
<dbReference type="EMBL" id="JBBNAG010000006">
    <property type="protein sequence ID" value="KAK9127001.1"/>
    <property type="molecule type" value="Genomic_DNA"/>
</dbReference>
<keyword evidence="3" id="KW-1185">Reference proteome</keyword>
<evidence type="ECO:0000313" key="3">
    <source>
        <dbReference type="Proteomes" id="UP001419268"/>
    </source>
</evidence>
<comment type="caution">
    <text evidence="2">The sequence shown here is derived from an EMBL/GenBank/DDBJ whole genome shotgun (WGS) entry which is preliminary data.</text>
</comment>
<organism evidence="2 3">
    <name type="scientific">Stephania cephalantha</name>
    <dbReference type="NCBI Taxonomy" id="152367"/>
    <lineage>
        <taxon>Eukaryota</taxon>
        <taxon>Viridiplantae</taxon>
        <taxon>Streptophyta</taxon>
        <taxon>Embryophyta</taxon>
        <taxon>Tracheophyta</taxon>
        <taxon>Spermatophyta</taxon>
        <taxon>Magnoliopsida</taxon>
        <taxon>Ranunculales</taxon>
        <taxon>Menispermaceae</taxon>
        <taxon>Menispermoideae</taxon>
        <taxon>Cissampelideae</taxon>
        <taxon>Stephania</taxon>
    </lineage>
</organism>
<evidence type="ECO:0000256" key="1">
    <source>
        <dbReference type="SAM" id="MobiDB-lite"/>
    </source>
</evidence>
<feature type="compositionally biased region" description="Low complexity" evidence="1">
    <location>
        <begin position="102"/>
        <end position="111"/>
    </location>
</feature>
<name>A0AAP0P495_9MAGN</name>
<protein>
    <submittedName>
        <fullName evidence="2">Uncharacterized protein</fullName>
    </submittedName>
</protein>